<dbReference type="PRINTS" id="PR00783">
    <property type="entry name" value="MINTRINSICP"/>
</dbReference>
<keyword evidence="6 10" id="KW-1133">Transmembrane helix</keyword>
<evidence type="ECO:0000313" key="11">
    <source>
        <dbReference type="EMBL" id="TEB29964.1"/>
    </source>
</evidence>
<dbReference type="OrthoDB" id="3222at2759"/>
<proteinExistence type="inferred from homology"/>
<dbReference type="InterPro" id="IPR023271">
    <property type="entry name" value="Aquaporin-like"/>
</dbReference>
<keyword evidence="5" id="KW-0677">Repeat</keyword>
<comment type="subcellular location">
    <subcellularLocation>
        <location evidence="1">Membrane</location>
        <topology evidence="1">Multi-pass membrane protein</topology>
    </subcellularLocation>
</comment>
<keyword evidence="7 10" id="KW-0472">Membrane</keyword>
<name>A0A4Y7T7N3_COPMI</name>
<comment type="caution">
    <text evidence="11">The sequence shown here is derived from an EMBL/GenBank/DDBJ whole genome shotgun (WGS) entry which is preliminary data.</text>
</comment>
<evidence type="ECO:0000256" key="10">
    <source>
        <dbReference type="SAM" id="Phobius"/>
    </source>
</evidence>
<comment type="catalytic activity">
    <reaction evidence="8">
        <text>H2O(in) = H2O(out)</text>
        <dbReference type="Rhea" id="RHEA:29667"/>
        <dbReference type="ChEBI" id="CHEBI:15377"/>
    </reaction>
</comment>
<dbReference type="CDD" id="cd00333">
    <property type="entry name" value="MIP"/>
    <property type="match status" value="1"/>
</dbReference>
<dbReference type="EMBL" id="QPFP01000025">
    <property type="protein sequence ID" value="TEB29964.1"/>
    <property type="molecule type" value="Genomic_DNA"/>
</dbReference>
<accession>A0A4Y7T7N3</accession>
<reference evidence="11 12" key="1">
    <citation type="journal article" date="2019" name="Nat. Ecol. Evol.">
        <title>Megaphylogeny resolves global patterns of mushroom evolution.</title>
        <authorList>
            <person name="Varga T."/>
            <person name="Krizsan K."/>
            <person name="Foldi C."/>
            <person name="Dima B."/>
            <person name="Sanchez-Garcia M."/>
            <person name="Sanchez-Ramirez S."/>
            <person name="Szollosi G.J."/>
            <person name="Szarkandi J.G."/>
            <person name="Papp V."/>
            <person name="Albert L."/>
            <person name="Andreopoulos W."/>
            <person name="Angelini C."/>
            <person name="Antonin V."/>
            <person name="Barry K.W."/>
            <person name="Bougher N.L."/>
            <person name="Buchanan P."/>
            <person name="Buyck B."/>
            <person name="Bense V."/>
            <person name="Catcheside P."/>
            <person name="Chovatia M."/>
            <person name="Cooper J."/>
            <person name="Damon W."/>
            <person name="Desjardin D."/>
            <person name="Finy P."/>
            <person name="Geml J."/>
            <person name="Haridas S."/>
            <person name="Hughes K."/>
            <person name="Justo A."/>
            <person name="Karasinski D."/>
            <person name="Kautmanova I."/>
            <person name="Kiss B."/>
            <person name="Kocsube S."/>
            <person name="Kotiranta H."/>
            <person name="LaButti K.M."/>
            <person name="Lechner B.E."/>
            <person name="Liimatainen K."/>
            <person name="Lipzen A."/>
            <person name="Lukacs Z."/>
            <person name="Mihaltcheva S."/>
            <person name="Morgado L.N."/>
            <person name="Niskanen T."/>
            <person name="Noordeloos M.E."/>
            <person name="Ohm R.A."/>
            <person name="Ortiz-Santana B."/>
            <person name="Ovrebo C."/>
            <person name="Racz N."/>
            <person name="Riley R."/>
            <person name="Savchenko A."/>
            <person name="Shiryaev A."/>
            <person name="Soop K."/>
            <person name="Spirin V."/>
            <person name="Szebenyi C."/>
            <person name="Tomsovsky M."/>
            <person name="Tulloss R.E."/>
            <person name="Uehling J."/>
            <person name="Grigoriev I.V."/>
            <person name="Vagvolgyi C."/>
            <person name="Papp T."/>
            <person name="Martin F.M."/>
            <person name="Miettinen O."/>
            <person name="Hibbett D.S."/>
            <person name="Nagy L.G."/>
        </authorList>
    </citation>
    <scope>NUCLEOTIDE SEQUENCE [LARGE SCALE GENOMIC DNA]</scope>
    <source>
        <strain evidence="11 12">FP101781</strain>
    </source>
</reference>
<dbReference type="PANTHER" id="PTHR43829:SF9">
    <property type="entry name" value="AQUAPORIN-9"/>
    <property type="match status" value="1"/>
</dbReference>
<feature type="transmembrane region" description="Helical" evidence="10">
    <location>
        <begin position="281"/>
        <end position="301"/>
    </location>
</feature>
<protein>
    <submittedName>
        <fullName evidence="11">Aquaporin</fullName>
    </submittedName>
</protein>
<evidence type="ECO:0000256" key="2">
    <source>
        <dbReference type="ARBA" id="ARBA00006175"/>
    </source>
</evidence>
<dbReference type="GO" id="GO:0015250">
    <property type="term" value="F:water channel activity"/>
    <property type="evidence" value="ECO:0007669"/>
    <property type="project" value="TreeGrafter"/>
</dbReference>
<comment type="similarity">
    <text evidence="2 9">Belongs to the MIP/aquaporin (TC 1.A.8) family.</text>
</comment>
<keyword evidence="3 9" id="KW-0813">Transport</keyword>
<keyword evidence="12" id="KW-1185">Reference proteome</keyword>
<dbReference type="InterPro" id="IPR000425">
    <property type="entry name" value="MIP"/>
</dbReference>
<evidence type="ECO:0000256" key="4">
    <source>
        <dbReference type="ARBA" id="ARBA00022692"/>
    </source>
</evidence>
<keyword evidence="4 9" id="KW-0812">Transmembrane</keyword>
<gene>
    <name evidence="11" type="ORF">FA13DRAFT_1689606</name>
</gene>
<evidence type="ECO:0000256" key="1">
    <source>
        <dbReference type="ARBA" id="ARBA00004141"/>
    </source>
</evidence>
<dbReference type="InterPro" id="IPR022357">
    <property type="entry name" value="MIP_CS"/>
</dbReference>
<evidence type="ECO:0000313" key="12">
    <source>
        <dbReference type="Proteomes" id="UP000298030"/>
    </source>
</evidence>
<dbReference type="SUPFAM" id="SSF81338">
    <property type="entry name" value="Aquaporin-like"/>
    <property type="match status" value="1"/>
</dbReference>
<sequence>MSQGQFKAPGSFSSDDKIEGDSIQHYEKAPQGTSVHSLPVNSEMGAGGYRRIPFSWMKIREHLREPFAEFVGVMVLILFGNGVNCQVTLSKGTAGDWNTITQGWGIGTAMGVWVSGGISGGHINPAVTLALAAYRGFPWKKVPIYIFAQVLGGFTGAALTYANYIHAIDAFEGGPGIRTEATRGLFSTYAQPYLSNVSCFFSEFLGTFILMLLVLAFGDKNNSPVPAGLAPLALYLLVLGLGNSWGIETAYAINPARDLGPRLLTAAAGYGKGIWNFRNQYWIWCPILAPILGAHVATVFYDSFMYTGTDSKITRRLVAPEPLPEMRTAPEQKV</sequence>
<evidence type="ECO:0000256" key="6">
    <source>
        <dbReference type="ARBA" id="ARBA00022989"/>
    </source>
</evidence>
<evidence type="ECO:0000256" key="5">
    <source>
        <dbReference type="ARBA" id="ARBA00022737"/>
    </source>
</evidence>
<dbReference type="AlphaFoldDB" id="A0A4Y7T7N3"/>
<dbReference type="InterPro" id="IPR050363">
    <property type="entry name" value="MIP/Aquaporin"/>
</dbReference>
<feature type="transmembrane region" description="Helical" evidence="10">
    <location>
        <begin position="193"/>
        <end position="217"/>
    </location>
</feature>
<dbReference type="GO" id="GO:0015254">
    <property type="term" value="F:glycerol channel activity"/>
    <property type="evidence" value="ECO:0007669"/>
    <property type="project" value="UniProtKB-ARBA"/>
</dbReference>
<dbReference type="FunFam" id="1.20.1080.10:FF:000027">
    <property type="entry name" value="MIP aquaporin"/>
    <property type="match status" value="1"/>
</dbReference>
<feature type="transmembrane region" description="Helical" evidence="10">
    <location>
        <begin position="229"/>
        <end position="247"/>
    </location>
</feature>
<dbReference type="NCBIfam" id="TIGR00861">
    <property type="entry name" value="MIP"/>
    <property type="match status" value="1"/>
</dbReference>
<organism evidence="11 12">
    <name type="scientific">Coprinellus micaceus</name>
    <name type="common">Glistening ink-cap mushroom</name>
    <name type="synonym">Coprinus micaceus</name>
    <dbReference type="NCBI Taxonomy" id="71717"/>
    <lineage>
        <taxon>Eukaryota</taxon>
        <taxon>Fungi</taxon>
        <taxon>Dikarya</taxon>
        <taxon>Basidiomycota</taxon>
        <taxon>Agaricomycotina</taxon>
        <taxon>Agaricomycetes</taxon>
        <taxon>Agaricomycetidae</taxon>
        <taxon>Agaricales</taxon>
        <taxon>Agaricineae</taxon>
        <taxon>Psathyrellaceae</taxon>
        <taxon>Coprinellus</taxon>
    </lineage>
</organism>
<dbReference type="GO" id="GO:0005886">
    <property type="term" value="C:plasma membrane"/>
    <property type="evidence" value="ECO:0007669"/>
    <property type="project" value="TreeGrafter"/>
</dbReference>
<feature type="transmembrane region" description="Helical" evidence="10">
    <location>
        <begin position="144"/>
        <end position="165"/>
    </location>
</feature>
<dbReference type="PROSITE" id="PS00221">
    <property type="entry name" value="MIP"/>
    <property type="match status" value="1"/>
</dbReference>
<evidence type="ECO:0000256" key="8">
    <source>
        <dbReference type="ARBA" id="ARBA00034651"/>
    </source>
</evidence>
<dbReference type="PANTHER" id="PTHR43829">
    <property type="entry name" value="AQUAPORIN OR AQUAGLYCEROPORIN RELATED"/>
    <property type="match status" value="1"/>
</dbReference>
<evidence type="ECO:0000256" key="3">
    <source>
        <dbReference type="ARBA" id="ARBA00022448"/>
    </source>
</evidence>
<feature type="transmembrane region" description="Helical" evidence="10">
    <location>
        <begin position="109"/>
        <end position="132"/>
    </location>
</feature>
<evidence type="ECO:0000256" key="7">
    <source>
        <dbReference type="ARBA" id="ARBA00023136"/>
    </source>
</evidence>
<dbReference type="Pfam" id="PF00230">
    <property type="entry name" value="MIP"/>
    <property type="match status" value="1"/>
</dbReference>
<dbReference type="STRING" id="71717.A0A4Y7T7N3"/>
<dbReference type="Proteomes" id="UP000298030">
    <property type="component" value="Unassembled WGS sequence"/>
</dbReference>
<dbReference type="Gene3D" id="1.20.1080.10">
    <property type="entry name" value="Glycerol uptake facilitator protein"/>
    <property type="match status" value="1"/>
</dbReference>
<evidence type="ECO:0000256" key="9">
    <source>
        <dbReference type="RuleBase" id="RU000477"/>
    </source>
</evidence>